<dbReference type="Proteomes" id="UP000681722">
    <property type="component" value="Unassembled WGS sequence"/>
</dbReference>
<dbReference type="EMBL" id="CAJOBA010005480">
    <property type="protein sequence ID" value="CAF3744796.1"/>
    <property type="molecule type" value="Genomic_DNA"/>
</dbReference>
<evidence type="ECO:0000313" key="8">
    <source>
        <dbReference type="EMBL" id="CAF1005705.1"/>
    </source>
</evidence>
<feature type="domain" description="RING-type" evidence="5">
    <location>
        <begin position="32"/>
        <end position="68"/>
    </location>
</feature>
<dbReference type="Gene3D" id="3.30.40.10">
    <property type="entry name" value="Zinc/RING finger domain, C3HC4 (zinc finger)"/>
    <property type="match status" value="3"/>
</dbReference>
<dbReference type="Proteomes" id="UP000677228">
    <property type="component" value="Unassembled WGS sequence"/>
</dbReference>
<dbReference type="InterPro" id="IPR013010">
    <property type="entry name" value="Znf_SIAH"/>
</dbReference>
<evidence type="ECO:0000259" key="5">
    <source>
        <dbReference type="PROSITE" id="PS50089"/>
    </source>
</evidence>
<reference evidence="8" key="1">
    <citation type="submission" date="2021-02" db="EMBL/GenBank/DDBJ databases">
        <authorList>
            <person name="Nowell W R."/>
        </authorList>
    </citation>
    <scope>NUCLEOTIDE SEQUENCE</scope>
</reference>
<dbReference type="EMBL" id="CAJNOQ010003306">
    <property type="protein sequence ID" value="CAF1005705.1"/>
    <property type="molecule type" value="Genomic_DNA"/>
</dbReference>
<evidence type="ECO:0000259" key="6">
    <source>
        <dbReference type="PROSITE" id="PS51081"/>
    </source>
</evidence>
<keyword evidence="2 4" id="KW-0863">Zinc-finger</keyword>
<evidence type="ECO:0000313" key="11">
    <source>
        <dbReference type="Proteomes" id="UP000663829"/>
    </source>
</evidence>
<comment type="caution">
    <text evidence="8">The sequence shown here is derived from an EMBL/GenBank/DDBJ whole genome shotgun (WGS) entry which is preliminary data.</text>
</comment>
<dbReference type="InterPro" id="IPR013083">
    <property type="entry name" value="Znf_RING/FYVE/PHD"/>
</dbReference>
<dbReference type="PANTHER" id="PTHR10131">
    <property type="entry name" value="TNF RECEPTOR ASSOCIATED FACTOR"/>
    <property type="match status" value="1"/>
</dbReference>
<dbReference type="AlphaFoldDB" id="A0A814H6U0"/>
<dbReference type="EMBL" id="CAJNOK010005475">
    <property type="protein sequence ID" value="CAF0973614.1"/>
    <property type="molecule type" value="Genomic_DNA"/>
</dbReference>
<organism evidence="8 11">
    <name type="scientific">Didymodactylos carnosus</name>
    <dbReference type="NCBI Taxonomy" id="1234261"/>
    <lineage>
        <taxon>Eukaryota</taxon>
        <taxon>Metazoa</taxon>
        <taxon>Spiralia</taxon>
        <taxon>Gnathifera</taxon>
        <taxon>Rotifera</taxon>
        <taxon>Eurotatoria</taxon>
        <taxon>Bdelloidea</taxon>
        <taxon>Philodinida</taxon>
        <taxon>Philodinidae</taxon>
        <taxon>Didymodactylos</taxon>
    </lineage>
</organism>
<dbReference type="SUPFAM" id="SSF57850">
    <property type="entry name" value="RING/U-box"/>
    <property type="match status" value="1"/>
</dbReference>
<accession>A0A814H6U0</accession>
<keyword evidence="1" id="KW-0479">Metal-binding</keyword>
<name>A0A814H6U0_9BILA</name>
<evidence type="ECO:0000313" key="10">
    <source>
        <dbReference type="EMBL" id="CAF3777038.1"/>
    </source>
</evidence>
<evidence type="ECO:0000256" key="4">
    <source>
        <dbReference type="PROSITE-ProRule" id="PRU00455"/>
    </source>
</evidence>
<evidence type="ECO:0000256" key="2">
    <source>
        <dbReference type="ARBA" id="ARBA00022771"/>
    </source>
</evidence>
<keyword evidence="11" id="KW-1185">Reference proteome</keyword>
<dbReference type="EMBL" id="CAJOBC010003306">
    <property type="protein sequence ID" value="CAF3777038.1"/>
    <property type="molecule type" value="Genomic_DNA"/>
</dbReference>
<evidence type="ECO:0000313" key="7">
    <source>
        <dbReference type="EMBL" id="CAF0973614.1"/>
    </source>
</evidence>
<sequence length="234" mass="26867">MANIFAFDADNNEISTDRVQGGSKVIEDVFLCPICHNILRNPVSCKTCENSFCSNCIHLWLFARNICPFNCQYEERKCPPLMKTLLSKLNINCRYKKNGCSAVVGYDALEKHEASCPYEMQQCQGCNNPVLRKDLALHEQQCDLISETCAECQMMSTRKDMENHTETTCLKNRVFVLEERMNEQREMFIQALEEQQNLINELTQKFAKLMPVESLTPVSIIPAMHDQPVLNKSK</sequence>
<protein>
    <submittedName>
        <fullName evidence="8">Uncharacterized protein</fullName>
    </submittedName>
</protein>
<gene>
    <name evidence="8" type="ORF">GPM918_LOCUS13998</name>
    <name evidence="7" type="ORF">OVA965_LOCUS13229</name>
    <name evidence="10" type="ORF">SRO942_LOCUS13998</name>
    <name evidence="9" type="ORF">TMI583_LOCUS13231</name>
</gene>
<dbReference type="OrthoDB" id="9049620at2759"/>
<dbReference type="Proteomes" id="UP000682733">
    <property type="component" value="Unassembled WGS sequence"/>
</dbReference>
<feature type="domain" description="SIAH-type" evidence="6">
    <location>
        <begin position="88"/>
        <end position="170"/>
    </location>
</feature>
<dbReference type="Proteomes" id="UP000663829">
    <property type="component" value="Unassembled WGS sequence"/>
</dbReference>
<evidence type="ECO:0000256" key="1">
    <source>
        <dbReference type="ARBA" id="ARBA00022723"/>
    </source>
</evidence>
<dbReference type="InterPro" id="IPR001841">
    <property type="entry name" value="Znf_RING"/>
</dbReference>
<dbReference type="PANTHER" id="PTHR10131:SF94">
    <property type="entry name" value="TNF RECEPTOR-ASSOCIATED FACTOR 4"/>
    <property type="match status" value="1"/>
</dbReference>
<dbReference type="SUPFAM" id="SSF49599">
    <property type="entry name" value="TRAF domain-like"/>
    <property type="match status" value="2"/>
</dbReference>
<dbReference type="GO" id="GO:0008270">
    <property type="term" value="F:zinc ion binding"/>
    <property type="evidence" value="ECO:0007669"/>
    <property type="project" value="UniProtKB-KW"/>
</dbReference>
<evidence type="ECO:0000256" key="3">
    <source>
        <dbReference type="ARBA" id="ARBA00022833"/>
    </source>
</evidence>
<keyword evidence="3" id="KW-0862">Zinc</keyword>
<proteinExistence type="predicted"/>
<dbReference type="PROSITE" id="PS51081">
    <property type="entry name" value="ZF_SIAH"/>
    <property type="match status" value="1"/>
</dbReference>
<evidence type="ECO:0000313" key="9">
    <source>
        <dbReference type="EMBL" id="CAF3744796.1"/>
    </source>
</evidence>
<dbReference type="PROSITE" id="PS50089">
    <property type="entry name" value="ZF_RING_2"/>
    <property type="match status" value="1"/>
</dbReference>